<evidence type="ECO:0000313" key="2">
    <source>
        <dbReference type="EMBL" id="THU85924.1"/>
    </source>
</evidence>
<gene>
    <name evidence="2" type="ORF">K435DRAFT_805517</name>
</gene>
<evidence type="ECO:0000256" key="1">
    <source>
        <dbReference type="SAM" id="MobiDB-lite"/>
    </source>
</evidence>
<name>A0A4S8LAT8_DENBC</name>
<protein>
    <submittedName>
        <fullName evidence="2">Uncharacterized protein</fullName>
    </submittedName>
</protein>
<feature type="compositionally biased region" description="Basic and acidic residues" evidence="1">
    <location>
        <begin position="195"/>
        <end position="207"/>
    </location>
</feature>
<accession>A0A4S8LAT8</accession>
<feature type="region of interest" description="Disordered" evidence="1">
    <location>
        <begin position="185"/>
        <end position="207"/>
    </location>
</feature>
<dbReference type="EMBL" id="ML179522">
    <property type="protein sequence ID" value="THU85924.1"/>
    <property type="molecule type" value="Genomic_DNA"/>
</dbReference>
<dbReference type="Proteomes" id="UP000297245">
    <property type="component" value="Unassembled WGS sequence"/>
</dbReference>
<keyword evidence="3" id="KW-1185">Reference proteome</keyword>
<evidence type="ECO:0000313" key="3">
    <source>
        <dbReference type="Proteomes" id="UP000297245"/>
    </source>
</evidence>
<organism evidence="2 3">
    <name type="scientific">Dendrothele bispora (strain CBS 962.96)</name>
    <dbReference type="NCBI Taxonomy" id="1314807"/>
    <lineage>
        <taxon>Eukaryota</taxon>
        <taxon>Fungi</taxon>
        <taxon>Dikarya</taxon>
        <taxon>Basidiomycota</taxon>
        <taxon>Agaricomycotina</taxon>
        <taxon>Agaricomycetes</taxon>
        <taxon>Agaricomycetidae</taxon>
        <taxon>Agaricales</taxon>
        <taxon>Agaricales incertae sedis</taxon>
        <taxon>Dendrothele</taxon>
    </lineage>
</organism>
<proteinExistence type="predicted"/>
<dbReference type="AlphaFoldDB" id="A0A4S8LAT8"/>
<dbReference type="OrthoDB" id="2755811at2759"/>
<reference evidence="2 3" key="1">
    <citation type="journal article" date="2019" name="Nat. Ecol. Evol.">
        <title>Megaphylogeny resolves global patterns of mushroom evolution.</title>
        <authorList>
            <person name="Varga T."/>
            <person name="Krizsan K."/>
            <person name="Foldi C."/>
            <person name="Dima B."/>
            <person name="Sanchez-Garcia M."/>
            <person name="Sanchez-Ramirez S."/>
            <person name="Szollosi G.J."/>
            <person name="Szarkandi J.G."/>
            <person name="Papp V."/>
            <person name="Albert L."/>
            <person name="Andreopoulos W."/>
            <person name="Angelini C."/>
            <person name="Antonin V."/>
            <person name="Barry K.W."/>
            <person name="Bougher N.L."/>
            <person name="Buchanan P."/>
            <person name="Buyck B."/>
            <person name="Bense V."/>
            <person name="Catcheside P."/>
            <person name="Chovatia M."/>
            <person name="Cooper J."/>
            <person name="Damon W."/>
            <person name="Desjardin D."/>
            <person name="Finy P."/>
            <person name="Geml J."/>
            <person name="Haridas S."/>
            <person name="Hughes K."/>
            <person name="Justo A."/>
            <person name="Karasinski D."/>
            <person name="Kautmanova I."/>
            <person name="Kiss B."/>
            <person name="Kocsube S."/>
            <person name="Kotiranta H."/>
            <person name="LaButti K.M."/>
            <person name="Lechner B.E."/>
            <person name="Liimatainen K."/>
            <person name="Lipzen A."/>
            <person name="Lukacs Z."/>
            <person name="Mihaltcheva S."/>
            <person name="Morgado L.N."/>
            <person name="Niskanen T."/>
            <person name="Noordeloos M.E."/>
            <person name="Ohm R.A."/>
            <person name="Ortiz-Santana B."/>
            <person name="Ovrebo C."/>
            <person name="Racz N."/>
            <person name="Riley R."/>
            <person name="Savchenko A."/>
            <person name="Shiryaev A."/>
            <person name="Soop K."/>
            <person name="Spirin V."/>
            <person name="Szebenyi C."/>
            <person name="Tomsovsky M."/>
            <person name="Tulloss R.E."/>
            <person name="Uehling J."/>
            <person name="Grigoriev I.V."/>
            <person name="Vagvolgyi C."/>
            <person name="Papp T."/>
            <person name="Martin F.M."/>
            <person name="Miettinen O."/>
            <person name="Hibbett D.S."/>
            <person name="Nagy L.G."/>
        </authorList>
    </citation>
    <scope>NUCLEOTIDE SEQUENCE [LARGE SCALE GENOMIC DNA]</scope>
    <source>
        <strain evidence="2 3">CBS 962.96</strain>
    </source>
</reference>
<sequence length="207" mass="23244">MPNEMKGQYSQFGGAISGMATESLKDWRNSIGEAAITIVDQILDGKNEKERQTFFEEQMHSKDGMGPYYYPENNVDPSEEVFQSRIISETFATHFEIIKNIPDDSRSEALPKAALALSILAIDRAFLLSHNSIAPGYFSSYELPNYASSGMHQLFGKNANGQDFISPEMWSRIITAAKAHVQPQTSNITSSIPLQDKKERSSWPWKD</sequence>